<feature type="transmembrane region" description="Helical" evidence="1">
    <location>
        <begin position="160"/>
        <end position="179"/>
    </location>
</feature>
<feature type="transmembrane region" description="Helical" evidence="1">
    <location>
        <begin position="35"/>
        <end position="55"/>
    </location>
</feature>
<name>A0A1H6VZR6_9BACT</name>
<feature type="transmembrane region" description="Helical" evidence="1">
    <location>
        <begin position="97"/>
        <end position="116"/>
    </location>
</feature>
<gene>
    <name evidence="2" type="ORF">SAMN05192553_102383</name>
</gene>
<evidence type="ECO:0000313" key="3">
    <source>
        <dbReference type="Proteomes" id="UP000199403"/>
    </source>
</evidence>
<keyword evidence="1" id="KW-0812">Transmembrane</keyword>
<feature type="transmembrane region" description="Helical" evidence="1">
    <location>
        <begin position="122"/>
        <end position="140"/>
    </location>
</feature>
<feature type="transmembrane region" description="Helical" evidence="1">
    <location>
        <begin position="67"/>
        <end position="85"/>
    </location>
</feature>
<evidence type="ECO:0000313" key="2">
    <source>
        <dbReference type="EMBL" id="SEJ10149.1"/>
    </source>
</evidence>
<accession>A0A1H6VZR6</accession>
<dbReference type="STRING" id="1416801.SAMN05192553_102383"/>
<dbReference type="EMBL" id="FNZH01000002">
    <property type="protein sequence ID" value="SEJ10149.1"/>
    <property type="molecule type" value="Genomic_DNA"/>
</dbReference>
<keyword evidence="3" id="KW-1185">Reference proteome</keyword>
<feature type="transmembrane region" description="Helical" evidence="1">
    <location>
        <begin position="6"/>
        <end position="23"/>
    </location>
</feature>
<organism evidence="2 3">
    <name type="scientific">Cyclobacterium xiamenense</name>
    <dbReference type="NCBI Taxonomy" id="1297121"/>
    <lineage>
        <taxon>Bacteria</taxon>
        <taxon>Pseudomonadati</taxon>
        <taxon>Bacteroidota</taxon>
        <taxon>Cytophagia</taxon>
        <taxon>Cytophagales</taxon>
        <taxon>Cyclobacteriaceae</taxon>
        <taxon>Cyclobacterium</taxon>
    </lineage>
</organism>
<keyword evidence="1" id="KW-0472">Membrane</keyword>
<proteinExistence type="predicted"/>
<dbReference type="OrthoDB" id="836617at2"/>
<keyword evidence="1" id="KW-1133">Transmembrane helix</keyword>
<reference evidence="3" key="1">
    <citation type="submission" date="2016-10" db="EMBL/GenBank/DDBJ databases">
        <authorList>
            <person name="Varghese N."/>
            <person name="Submissions S."/>
        </authorList>
    </citation>
    <scope>NUCLEOTIDE SEQUENCE [LARGE SCALE GENOMIC DNA]</scope>
    <source>
        <strain evidence="3">IBRC-M 10761</strain>
    </source>
</reference>
<evidence type="ECO:0000256" key="1">
    <source>
        <dbReference type="SAM" id="Phobius"/>
    </source>
</evidence>
<feature type="transmembrane region" description="Helical" evidence="1">
    <location>
        <begin position="199"/>
        <end position="220"/>
    </location>
</feature>
<dbReference type="RefSeq" id="WP_092171212.1">
    <property type="nucleotide sequence ID" value="NZ_FNZH01000002.1"/>
</dbReference>
<protein>
    <submittedName>
        <fullName evidence="2">Uncharacterized protein</fullName>
    </submittedName>
</protein>
<sequence>MTIAVYLSCIGVGLLCSLLYFPVRKIQTEDKRAHAYIFFIILYVLTFELYAYYLVQNGQKNVLVYNIFFVCGETLLILVYLKSLVDVPLVKKRIDQFMLLFVAWALVNSVFFQNPSQLFQQYTHLLGSFGIVVVSCYLLYRIFLLEGFWDKPLLGVPHFWNIAAILLFYCPNFIYFGALNILWDIDKWYLTVLASMNRIFAAMLYLIFGLSFYSSFIFSANRNGR</sequence>
<dbReference type="Proteomes" id="UP000199403">
    <property type="component" value="Unassembled WGS sequence"/>
</dbReference>
<dbReference type="AlphaFoldDB" id="A0A1H6VZR6"/>